<name>A0A3S3M9Q7_9MAGN</name>
<feature type="compositionally biased region" description="Polar residues" evidence="2">
    <location>
        <begin position="157"/>
        <end position="175"/>
    </location>
</feature>
<organism evidence="3 4">
    <name type="scientific">Cinnamomum micranthum f. kanehirae</name>
    <dbReference type="NCBI Taxonomy" id="337451"/>
    <lineage>
        <taxon>Eukaryota</taxon>
        <taxon>Viridiplantae</taxon>
        <taxon>Streptophyta</taxon>
        <taxon>Embryophyta</taxon>
        <taxon>Tracheophyta</taxon>
        <taxon>Spermatophyta</taxon>
        <taxon>Magnoliopsida</taxon>
        <taxon>Magnoliidae</taxon>
        <taxon>Laurales</taxon>
        <taxon>Lauraceae</taxon>
        <taxon>Cinnamomum</taxon>
    </lineage>
</organism>
<evidence type="ECO:0000256" key="2">
    <source>
        <dbReference type="SAM" id="MobiDB-lite"/>
    </source>
</evidence>
<keyword evidence="3" id="KW-0808">Transferase</keyword>
<protein>
    <submittedName>
        <fullName evidence="3">Glutathione S-transferase T3-like protein</fullName>
    </submittedName>
</protein>
<dbReference type="PANTHER" id="PTHR45125:SF3">
    <property type="entry name" value="NO-APICAL-MERISTEM-ASSOCIATED CARBOXY-TERMINAL DOMAIN PROTEIN"/>
    <property type="match status" value="1"/>
</dbReference>
<evidence type="ECO:0000256" key="1">
    <source>
        <dbReference type="SAM" id="Coils"/>
    </source>
</evidence>
<dbReference type="Proteomes" id="UP000283530">
    <property type="component" value="Unassembled WGS sequence"/>
</dbReference>
<keyword evidence="1" id="KW-0175">Coiled coil</keyword>
<feature type="region of interest" description="Disordered" evidence="2">
    <location>
        <begin position="17"/>
        <end position="38"/>
    </location>
</feature>
<evidence type="ECO:0000313" key="3">
    <source>
        <dbReference type="EMBL" id="RWR79602.1"/>
    </source>
</evidence>
<keyword evidence="4" id="KW-1185">Reference proteome</keyword>
<sequence>MDSQFSQFPNFSTQYSQYSGEASEFPTDDAPKKKGVGRGAGFNIEEDRLLIGLWLNTSLDAVHGNEQKLGAFWERVEEYYHNNKQFPNHQAERLRKRKMKQTTINEPTPVADLIQKMIDDKKERDEKKLELLKQKIEQDEKKVKLKKIQMEMEIMSMDTSNMSEEQQQYYASKKT</sequence>
<dbReference type="OrthoDB" id="76487at2759"/>
<proteinExistence type="predicted"/>
<feature type="coiled-coil region" evidence="1">
    <location>
        <begin position="122"/>
        <end position="149"/>
    </location>
</feature>
<comment type="caution">
    <text evidence="3">The sequence shown here is derived from an EMBL/GenBank/DDBJ whole genome shotgun (WGS) entry which is preliminary data.</text>
</comment>
<dbReference type="EMBL" id="QPKB01000003">
    <property type="protein sequence ID" value="RWR79602.1"/>
    <property type="molecule type" value="Genomic_DNA"/>
</dbReference>
<dbReference type="PANTHER" id="PTHR45125">
    <property type="entry name" value="F21J9.4-RELATED"/>
    <property type="match status" value="1"/>
</dbReference>
<feature type="region of interest" description="Disordered" evidence="2">
    <location>
        <begin position="156"/>
        <end position="175"/>
    </location>
</feature>
<dbReference type="GO" id="GO:0016740">
    <property type="term" value="F:transferase activity"/>
    <property type="evidence" value="ECO:0007669"/>
    <property type="project" value="UniProtKB-KW"/>
</dbReference>
<gene>
    <name evidence="3" type="ORF">CKAN_00818400</name>
</gene>
<evidence type="ECO:0000313" key="4">
    <source>
        <dbReference type="Proteomes" id="UP000283530"/>
    </source>
</evidence>
<dbReference type="AlphaFoldDB" id="A0A3S3M9Q7"/>
<accession>A0A3S3M9Q7</accession>
<reference evidence="3 4" key="1">
    <citation type="journal article" date="2019" name="Nat. Plants">
        <title>Stout camphor tree genome fills gaps in understanding of flowering plant genome evolution.</title>
        <authorList>
            <person name="Chaw S.M."/>
            <person name="Liu Y.C."/>
            <person name="Wu Y.W."/>
            <person name="Wang H.Y."/>
            <person name="Lin C.I."/>
            <person name="Wu C.S."/>
            <person name="Ke H.M."/>
            <person name="Chang L.Y."/>
            <person name="Hsu C.Y."/>
            <person name="Yang H.T."/>
            <person name="Sudianto E."/>
            <person name="Hsu M.H."/>
            <person name="Wu K.P."/>
            <person name="Wang L.N."/>
            <person name="Leebens-Mack J.H."/>
            <person name="Tsai I.J."/>
        </authorList>
    </citation>
    <scope>NUCLEOTIDE SEQUENCE [LARGE SCALE GENOMIC DNA]</scope>
    <source>
        <strain evidence="4">cv. Chaw 1501</strain>
        <tissue evidence="3">Young leaves</tissue>
    </source>
</reference>